<dbReference type="GO" id="GO:0008081">
    <property type="term" value="F:phosphoric diester hydrolase activity"/>
    <property type="evidence" value="ECO:0007669"/>
    <property type="project" value="InterPro"/>
</dbReference>
<comment type="caution">
    <text evidence="2">The sequence shown here is derived from an EMBL/GenBank/DDBJ whole genome shotgun (WGS) entry which is preliminary data.</text>
</comment>
<dbReference type="Proteomes" id="UP000297753">
    <property type="component" value="Unassembled WGS sequence"/>
</dbReference>
<dbReference type="GO" id="GO:0006629">
    <property type="term" value="P:lipid metabolic process"/>
    <property type="evidence" value="ECO:0007669"/>
    <property type="project" value="InterPro"/>
</dbReference>
<dbReference type="EMBL" id="SATR01000028">
    <property type="protein sequence ID" value="TFH90429.1"/>
    <property type="molecule type" value="Genomic_DNA"/>
</dbReference>
<evidence type="ECO:0000313" key="2">
    <source>
        <dbReference type="EMBL" id="TFH90429.1"/>
    </source>
</evidence>
<dbReference type="InterPro" id="IPR017946">
    <property type="entry name" value="PLC-like_Pdiesterase_TIM-brl"/>
</dbReference>
<reference evidence="2 3" key="1">
    <citation type="submission" date="2019-01" db="EMBL/GenBank/DDBJ databases">
        <title>Vibrio BEI176 sp. nov, a marine bacterium isolated from China: eastern marignal seas.</title>
        <authorList>
            <person name="Li B."/>
        </authorList>
    </citation>
    <scope>NUCLEOTIDE SEQUENCE [LARGE SCALE GENOMIC DNA]</scope>
    <source>
        <strain evidence="2 3">BEI176</strain>
    </source>
</reference>
<proteinExistence type="predicted"/>
<dbReference type="PROSITE" id="PS51704">
    <property type="entry name" value="GP_PDE"/>
    <property type="match status" value="1"/>
</dbReference>
<dbReference type="Gene3D" id="3.20.20.190">
    <property type="entry name" value="Phosphatidylinositol (PI) phosphodiesterase"/>
    <property type="match status" value="1"/>
</dbReference>
<sequence>MAFEFNVSHQGNVLVNPHRGDCLCFPENTMSAFQGALDKGTSCIEIDIAMTRDDQIVVIHDPSVMRTSNGIGYVEQMTFAEIHDLDFGLWFDERFRNTKISTLAEVLDWAIENNIGLVVEAKQRRRHQAFCEALVELLKKTPNSLDHILLLGFDHSLINRAKALLPELKIQVVTFAKYHHQVAAVLASNADSVCVEYPYASREILQGYKEAGLSVRLYLPNKGENIVTTQWFNQYYGYDVHSEIIEWIRSGLIDMLSHDDIDMLKDLINEAGMKAI</sequence>
<gene>
    <name evidence="2" type="ORF">ELS82_16740</name>
</gene>
<keyword evidence="3" id="KW-1185">Reference proteome</keyword>
<dbReference type="RefSeq" id="WP_134836489.1">
    <property type="nucleotide sequence ID" value="NZ_SATR01000028.1"/>
</dbReference>
<protein>
    <submittedName>
        <fullName evidence="2">Glycerophosphodiester phosphodiesterase</fullName>
    </submittedName>
</protein>
<dbReference type="SUPFAM" id="SSF51695">
    <property type="entry name" value="PLC-like phosphodiesterases"/>
    <property type="match status" value="1"/>
</dbReference>
<dbReference type="Pfam" id="PF03009">
    <property type="entry name" value="GDPD"/>
    <property type="match status" value="1"/>
</dbReference>
<dbReference type="InterPro" id="IPR030395">
    <property type="entry name" value="GP_PDE_dom"/>
</dbReference>
<feature type="domain" description="GP-PDE" evidence="1">
    <location>
        <begin position="13"/>
        <end position="260"/>
    </location>
</feature>
<dbReference type="PANTHER" id="PTHR46211:SF1">
    <property type="entry name" value="GLYCEROPHOSPHODIESTER PHOSPHODIESTERASE, CYTOPLASMIC"/>
    <property type="match status" value="1"/>
</dbReference>
<organism evidence="2 3">
    <name type="scientific">Vibrio ouci</name>
    <dbReference type="NCBI Taxonomy" id="2499078"/>
    <lineage>
        <taxon>Bacteria</taxon>
        <taxon>Pseudomonadati</taxon>
        <taxon>Pseudomonadota</taxon>
        <taxon>Gammaproteobacteria</taxon>
        <taxon>Vibrionales</taxon>
        <taxon>Vibrionaceae</taxon>
        <taxon>Vibrio</taxon>
    </lineage>
</organism>
<accession>A0A4Y8WBW2</accession>
<dbReference type="PROSITE" id="PS50007">
    <property type="entry name" value="PIPLC_X_DOMAIN"/>
    <property type="match status" value="1"/>
</dbReference>
<dbReference type="PANTHER" id="PTHR46211">
    <property type="entry name" value="GLYCEROPHOSPHORYL DIESTER PHOSPHODIESTERASE"/>
    <property type="match status" value="1"/>
</dbReference>
<evidence type="ECO:0000313" key="3">
    <source>
        <dbReference type="Proteomes" id="UP000297753"/>
    </source>
</evidence>
<dbReference type="OrthoDB" id="9795622at2"/>
<name>A0A4Y8WBW2_9VIBR</name>
<evidence type="ECO:0000259" key="1">
    <source>
        <dbReference type="PROSITE" id="PS51704"/>
    </source>
</evidence>
<dbReference type="AlphaFoldDB" id="A0A4Y8WBW2"/>